<dbReference type="PANTHER" id="PTHR42877:SF5">
    <property type="entry name" value="L-ORNITHINE N(5)-MONOOXYGENASE-RELATED"/>
    <property type="match status" value="1"/>
</dbReference>
<dbReference type="InterPro" id="IPR036188">
    <property type="entry name" value="FAD/NAD-bd_sf"/>
</dbReference>
<dbReference type="HOGENOM" id="CLU_006937_6_1_1"/>
<evidence type="ECO:0000256" key="1">
    <source>
        <dbReference type="ARBA" id="ARBA00001974"/>
    </source>
</evidence>
<dbReference type="InterPro" id="IPR020946">
    <property type="entry name" value="Flavin_mOase-like"/>
</dbReference>
<evidence type="ECO:0000256" key="4">
    <source>
        <dbReference type="ARBA" id="ARBA00022827"/>
    </source>
</evidence>
<keyword evidence="5" id="KW-0560">Oxidoreductase</keyword>
<dbReference type="Proteomes" id="UP000024533">
    <property type="component" value="Unassembled WGS sequence"/>
</dbReference>
<comment type="similarity">
    <text evidence="2">Belongs to the FAD-binding monooxygenase family.</text>
</comment>
<evidence type="ECO:0000256" key="3">
    <source>
        <dbReference type="ARBA" id="ARBA00022630"/>
    </source>
</evidence>
<evidence type="ECO:0000313" key="6">
    <source>
        <dbReference type="EMBL" id="KDB26351.1"/>
    </source>
</evidence>
<dbReference type="PANTHER" id="PTHR42877">
    <property type="entry name" value="L-ORNITHINE N(5)-MONOOXYGENASE-RELATED"/>
    <property type="match status" value="1"/>
</dbReference>
<dbReference type="Gene3D" id="3.50.50.60">
    <property type="entry name" value="FAD/NAD(P)-binding domain"/>
    <property type="match status" value="2"/>
</dbReference>
<evidence type="ECO:0008006" key="8">
    <source>
        <dbReference type="Google" id="ProtNLM"/>
    </source>
</evidence>
<comment type="cofactor">
    <cofactor evidence="1">
        <name>FAD</name>
        <dbReference type="ChEBI" id="CHEBI:57692"/>
    </cofactor>
</comment>
<reference evidence="6 7" key="1">
    <citation type="submission" date="2014-02" db="EMBL/GenBank/DDBJ databases">
        <title>The Genome Sequence of Trichophyton interdigitale MR816.</title>
        <authorList>
            <consortium name="The Broad Institute Genomics Platform"/>
            <person name="Cuomo C.A."/>
            <person name="White T.C."/>
            <person name="Graser Y."/>
            <person name="Martinez-Rossi N."/>
            <person name="Heitman J."/>
            <person name="Young S.K."/>
            <person name="Zeng Q."/>
            <person name="Gargeya S."/>
            <person name="Abouelleil A."/>
            <person name="Alvarado L."/>
            <person name="Chapman S.B."/>
            <person name="Gainer-Dewar J."/>
            <person name="Goldberg J."/>
            <person name="Griggs A."/>
            <person name="Gujja S."/>
            <person name="Hansen M."/>
            <person name="Howarth C."/>
            <person name="Imamovic A."/>
            <person name="Larimer J."/>
            <person name="Martinez D."/>
            <person name="Murphy C."/>
            <person name="Pearson M.D."/>
            <person name="Persinoti G."/>
            <person name="Poon T."/>
            <person name="Priest M."/>
            <person name="Roberts A.D."/>
            <person name="Saif S."/>
            <person name="Shea T.D."/>
            <person name="Sykes S.N."/>
            <person name="Wortman J."/>
            <person name="Nusbaum C."/>
            <person name="Birren B."/>
        </authorList>
    </citation>
    <scope>NUCLEOTIDE SEQUENCE [LARGE SCALE GENOMIC DNA]</scope>
    <source>
        <strain evidence="6 7">MR816</strain>
    </source>
</reference>
<dbReference type="GO" id="GO:0050661">
    <property type="term" value="F:NADP binding"/>
    <property type="evidence" value="ECO:0007669"/>
    <property type="project" value="InterPro"/>
</dbReference>
<name>A0A059JEN9_TRIIM</name>
<dbReference type="SUPFAM" id="SSF51905">
    <property type="entry name" value="FAD/NAD(P)-binding domain"/>
    <property type="match status" value="1"/>
</dbReference>
<keyword evidence="7" id="KW-1185">Reference proteome</keyword>
<dbReference type="STRING" id="1215338.A0A059JEN9"/>
<evidence type="ECO:0000313" key="7">
    <source>
        <dbReference type="Proteomes" id="UP000024533"/>
    </source>
</evidence>
<dbReference type="GO" id="GO:0050660">
    <property type="term" value="F:flavin adenine dinucleotide binding"/>
    <property type="evidence" value="ECO:0007669"/>
    <property type="project" value="InterPro"/>
</dbReference>
<comment type="caution">
    <text evidence="6">The sequence shown here is derived from an EMBL/GenBank/DDBJ whole genome shotgun (WGS) entry which is preliminary data.</text>
</comment>
<keyword evidence="4" id="KW-0274">FAD</keyword>
<proteinExistence type="inferred from homology"/>
<evidence type="ECO:0000256" key="2">
    <source>
        <dbReference type="ARBA" id="ARBA00010139"/>
    </source>
</evidence>
<accession>A0A059JEN9</accession>
<dbReference type="OrthoDB" id="74360at2759"/>
<evidence type="ECO:0000256" key="5">
    <source>
        <dbReference type="ARBA" id="ARBA00023002"/>
    </source>
</evidence>
<dbReference type="AlphaFoldDB" id="A0A059JEN9"/>
<organism evidence="6 7">
    <name type="scientific">Trichophyton interdigitale (strain MR816)</name>
    <dbReference type="NCBI Taxonomy" id="1215338"/>
    <lineage>
        <taxon>Eukaryota</taxon>
        <taxon>Fungi</taxon>
        <taxon>Dikarya</taxon>
        <taxon>Ascomycota</taxon>
        <taxon>Pezizomycotina</taxon>
        <taxon>Eurotiomycetes</taxon>
        <taxon>Eurotiomycetidae</taxon>
        <taxon>Onygenales</taxon>
        <taxon>Arthrodermataceae</taxon>
        <taxon>Trichophyton</taxon>
    </lineage>
</organism>
<dbReference type="OMA" id="DVASHFY"/>
<gene>
    <name evidence="6" type="ORF">H109_01819</name>
</gene>
<dbReference type="Pfam" id="PF00743">
    <property type="entry name" value="FMO-like"/>
    <property type="match status" value="1"/>
</dbReference>
<dbReference type="EMBL" id="AOKY01000139">
    <property type="protein sequence ID" value="KDB26351.1"/>
    <property type="molecule type" value="Genomic_DNA"/>
</dbReference>
<dbReference type="GO" id="GO:0004499">
    <property type="term" value="F:N,N-dimethylaniline monooxygenase activity"/>
    <property type="evidence" value="ECO:0007669"/>
    <property type="project" value="InterPro"/>
</dbReference>
<protein>
    <recommendedName>
        <fullName evidence="8">L-ornithine N(5)-oxygenase</fullName>
    </recommendedName>
</protein>
<keyword evidence="3" id="KW-0285">Flavoprotein</keyword>
<dbReference type="InterPro" id="IPR051209">
    <property type="entry name" value="FAD-bind_Monooxygenase_sf"/>
</dbReference>
<sequence>MPLDTDVLIIGAGMSGIGFAIQLQKDFPQASYEIFEKSNGLGGTWWANTYPGCGCDVSLSTEHATRRVTLLVPSHVYSYSFDLNPEWSMKYALQPEILAYFNSVVDKHNVAPYIRYNSVVQSARFEEKTGTWRVTVKDLKTNIIRHRRCKILISAVGALSIPKECDIKGYDKFRGKLFHSAQWDHQFNWANKDVIVIGNGCSATQFVPIMTDGDSKVRKLTQFIRQPHWVIERPNNKYSPLFKWTMRYIPLTMWAYRVWHFSWLEYAFREFYLEYGRPLREDQTITHLEYLRRTAPAKYHDVLTPKIEFGCKRKVMDTGYFDCLHRENMELIATDPIEEIKETGVITKSGRTINADAIVLATGFQTQQVLYPLEIRGKKGVSLTEHWQDFADNTPQAYYGTCVSGFPNFFIMMGPNTATGHLSVIYTSECQINFAIRAIRPVMQCLYPSPLQAFNPFGGKSCDTVAVTPRAEQEDNSWVQSALKGFVWASGCSNWYVNSETGKNTMLYPDWQLKYWLRSIFIPFKSDFEFSSSDVRVMGKNNGQKGKPYQTSMLVGSGLGLAVVATFAAGIKYDTKVKDLGFKGSHQMVAFLKDLMTQLISSKG</sequence>